<name>A0AAU9CP60_9BACT</name>
<evidence type="ECO:0000256" key="10">
    <source>
        <dbReference type="HAMAP-Rule" id="MF_00278"/>
    </source>
</evidence>
<comment type="subcellular location">
    <subcellularLocation>
        <location evidence="10">Cytoplasm</location>
    </subcellularLocation>
</comment>
<evidence type="ECO:0000313" key="13">
    <source>
        <dbReference type="EMBL" id="BDD09828.1"/>
    </source>
</evidence>
<proteinExistence type="inferred from homology"/>
<feature type="domain" description="Glutamine amidotransferase" evidence="12">
    <location>
        <begin position="10"/>
        <end position="190"/>
    </location>
</feature>
<dbReference type="InterPro" id="IPR029062">
    <property type="entry name" value="Class_I_gatase-like"/>
</dbReference>
<evidence type="ECO:0000256" key="4">
    <source>
        <dbReference type="ARBA" id="ARBA00022801"/>
    </source>
</evidence>
<comment type="catalytic activity">
    <reaction evidence="9 10">
        <text>L-glutamine + H2O = L-glutamate + NH4(+)</text>
        <dbReference type="Rhea" id="RHEA:15889"/>
        <dbReference type="ChEBI" id="CHEBI:15377"/>
        <dbReference type="ChEBI" id="CHEBI:28938"/>
        <dbReference type="ChEBI" id="CHEBI:29985"/>
        <dbReference type="ChEBI" id="CHEBI:58359"/>
        <dbReference type="EC" id="3.5.1.2"/>
    </reaction>
</comment>
<reference evidence="13 14" key="1">
    <citation type="submission" date="2021-12" db="EMBL/GenBank/DDBJ databases">
        <title>Genome sequencing of bacteria with rrn-lacking chromosome and rrn-plasmid.</title>
        <authorList>
            <person name="Anda M."/>
            <person name="Iwasaki W."/>
        </authorList>
    </citation>
    <scope>NUCLEOTIDE SEQUENCE [LARGE SCALE GENOMIC DNA]</scope>
    <source>
        <strain evidence="13 14">DSM 100852</strain>
    </source>
</reference>
<dbReference type="PANTHER" id="PTHR42701:SF1">
    <property type="entry name" value="IMIDAZOLE GLYCEROL PHOSPHATE SYNTHASE SUBUNIT HISH"/>
    <property type="match status" value="1"/>
</dbReference>
<dbReference type="HAMAP" id="MF_00278">
    <property type="entry name" value="HisH"/>
    <property type="match status" value="1"/>
</dbReference>
<dbReference type="InterPro" id="IPR010139">
    <property type="entry name" value="Imidazole-glycPsynth_HisH"/>
</dbReference>
<keyword evidence="3 10" id="KW-0028">Amino-acid biosynthesis</keyword>
<keyword evidence="5 10" id="KW-0315">Glutamine amidotransferase</keyword>
<keyword evidence="7 10" id="KW-0456">Lyase</keyword>
<protein>
    <recommendedName>
        <fullName evidence="10">Imidazole glycerol phosphate synthase subunit HisH</fullName>
        <ecNumber evidence="10">4.3.2.10</ecNumber>
    </recommendedName>
    <alternativeName>
        <fullName evidence="10">IGP synthase glutaminase subunit</fullName>
        <ecNumber evidence="10">3.5.1.2</ecNumber>
    </alternativeName>
    <alternativeName>
        <fullName evidence="10">IGP synthase subunit HisH</fullName>
    </alternativeName>
    <alternativeName>
        <fullName evidence="10">ImGP synthase subunit HisH</fullName>
        <shortName evidence="10">IGPS subunit HisH</shortName>
    </alternativeName>
</protein>
<evidence type="ECO:0000256" key="1">
    <source>
        <dbReference type="ARBA" id="ARBA00005091"/>
    </source>
</evidence>
<feature type="active site" description="Nucleophile" evidence="10 11">
    <location>
        <position position="77"/>
    </location>
</feature>
<gene>
    <name evidence="10 13" type="primary">hisH</name>
    <name evidence="13" type="ORF">FUAX_22600</name>
</gene>
<evidence type="ECO:0000256" key="8">
    <source>
        <dbReference type="ARBA" id="ARBA00047838"/>
    </source>
</evidence>
<evidence type="ECO:0000256" key="2">
    <source>
        <dbReference type="ARBA" id="ARBA00011152"/>
    </source>
</evidence>
<dbReference type="PANTHER" id="PTHR42701">
    <property type="entry name" value="IMIDAZOLE GLYCEROL PHOSPHATE SYNTHASE SUBUNIT HISH"/>
    <property type="match status" value="1"/>
</dbReference>
<dbReference type="Gene3D" id="3.40.50.880">
    <property type="match status" value="1"/>
</dbReference>
<dbReference type="Proteomes" id="UP001348817">
    <property type="component" value="Chromosome"/>
</dbReference>
<evidence type="ECO:0000256" key="3">
    <source>
        <dbReference type="ARBA" id="ARBA00022605"/>
    </source>
</evidence>
<keyword evidence="4 10" id="KW-0378">Hydrolase</keyword>
<dbReference type="EMBL" id="AP025314">
    <property type="protein sequence ID" value="BDD09828.1"/>
    <property type="molecule type" value="Genomic_DNA"/>
</dbReference>
<comment type="subunit">
    <text evidence="2 10">Heterodimer of HisH and HisF.</text>
</comment>
<dbReference type="GO" id="GO:0016829">
    <property type="term" value="F:lyase activity"/>
    <property type="evidence" value="ECO:0007669"/>
    <property type="project" value="UniProtKB-KW"/>
</dbReference>
<comment type="catalytic activity">
    <reaction evidence="8 10">
        <text>5-[(5-phospho-1-deoxy-D-ribulos-1-ylimino)methylamino]-1-(5-phospho-beta-D-ribosyl)imidazole-4-carboxamide + L-glutamine = D-erythro-1-(imidazol-4-yl)glycerol 3-phosphate + 5-amino-1-(5-phospho-beta-D-ribosyl)imidazole-4-carboxamide + L-glutamate + H(+)</text>
        <dbReference type="Rhea" id="RHEA:24793"/>
        <dbReference type="ChEBI" id="CHEBI:15378"/>
        <dbReference type="ChEBI" id="CHEBI:29985"/>
        <dbReference type="ChEBI" id="CHEBI:58278"/>
        <dbReference type="ChEBI" id="CHEBI:58359"/>
        <dbReference type="ChEBI" id="CHEBI:58475"/>
        <dbReference type="ChEBI" id="CHEBI:58525"/>
        <dbReference type="EC" id="4.3.2.10"/>
    </reaction>
</comment>
<evidence type="ECO:0000256" key="6">
    <source>
        <dbReference type="ARBA" id="ARBA00023102"/>
    </source>
</evidence>
<dbReference type="GO" id="GO:0000107">
    <property type="term" value="F:imidazoleglycerol-phosphate synthase activity"/>
    <property type="evidence" value="ECO:0007669"/>
    <property type="project" value="UniProtKB-UniRule"/>
</dbReference>
<keyword evidence="10" id="KW-0963">Cytoplasm</keyword>
<evidence type="ECO:0000256" key="9">
    <source>
        <dbReference type="ARBA" id="ARBA00049534"/>
    </source>
</evidence>
<feature type="active site" evidence="10 11">
    <location>
        <position position="176"/>
    </location>
</feature>
<organism evidence="13 14">
    <name type="scientific">Fulvitalea axinellae</name>
    <dbReference type="NCBI Taxonomy" id="1182444"/>
    <lineage>
        <taxon>Bacteria</taxon>
        <taxon>Pseudomonadati</taxon>
        <taxon>Bacteroidota</taxon>
        <taxon>Cytophagia</taxon>
        <taxon>Cytophagales</taxon>
        <taxon>Persicobacteraceae</taxon>
        <taxon>Fulvitalea</taxon>
    </lineage>
</organism>
<evidence type="ECO:0000256" key="5">
    <source>
        <dbReference type="ARBA" id="ARBA00022962"/>
    </source>
</evidence>
<evidence type="ECO:0000259" key="12">
    <source>
        <dbReference type="Pfam" id="PF00117"/>
    </source>
</evidence>
<dbReference type="InterPro" id="IPR017926">
    <property type="entry name" value="GATASE"/>
</dbReference>
<dbReference type="RefSeq" id="WP_338391417.1">
    <property type="nucleotide sequence ID" value="NZ_AP025314.1"/>
</dbReference>
<evidence type="ECO:0000256" key="11">
    <source>
        <dbReference type="PIRSR" id="PIRSR000495-1"/>
    </source>
</evidence>
<dbReference type="AlphaFoldDB" id="A0AAU9CP60"/>
<dbReference type="NCBIfam" id="TIGR01855">
    <property type="entry name" value="IMP_synth_hisH"/>
    <property type="match status" value="1"/>
</dbReference>
<evidence type="ECO:0000313" key="14">
    <source>
        <dbReference type="Proteomes" id="UP001348817"/>
    </source>
</evidence>
<dbReference type="SUPFAM" id="SSF52317">
    <property type="entry name" value="Class I glutamine amidotransferase-like"/>
    <property type="match status" value="1"/>
</dbReference>
<dbReference type="CDD" id="cd01748">
    <property type="entry name" value="GATase1_IGP_Synthase"/>
    <property type="match status" value="1"/>
</dbReference>
<keyword evidence="6 10" id="KW-0368">Histidine biosynthesis</keyword>
<feature type="active site" evidence="10 11">
    <location>
        <position position="174"/>
    </location>
</feature>
<dbReference type="KEGG" id="fax:FUAX_22600"/>
<sequence length="192" mass="21500">MKTAIIKYNAGNVTSVINALERLGVTPILTDEVEEIRSADKIIFPGQGEASTCMTYLKAKGLDQVIRDLKQPFLGVCLGLQLLCKHSEEGDTDCLGVFDVNVRKFPPLDKVPHVGWNKLTDLKSPLFKGLNEPFFYYVHSYYAELGEQTIAQTDYIKTFSAALHKDNFYAVQAHPEKSGKEGELILKNFLEL</sequence>
<comment type="function">
    <text evidence="10">IGPS catalyzes the conversion of PRFAR and glutamine to IGP, AICAR and glutamate. The HisH subunit catalyzes the hydrolysis of glutamine to glutamate and ammonia as part of the synthesis of IGP and AICAR. The resulting ammonia molecule is channeled to the active site of HisF.</text>
</comment>
<dbReference type="GO" id="GO:0000105">
    <property type="term" value="P:L-histidine biosynthetic process"/>
    <property type="evidence" value="ECO:0007669"/>
    <property type="project" value="UniProtKB-UniRule"/>
</dbReference>
<keyword evidence="14" id="KW-1185">Reference proteome</keyword>
<dbReference type="GO" id="GO:0005737">
    <property type="term" value="C:cytoplasm"/>
    <property type="evidence" value="ECO:0007669"/>
    <property type="project" value="UniProtKB-SubCell"/>
</dbReference>
<dbReference type="GO" id="GO:0004359">
    <property type="term" value="F:glutaminase activity"/>
    <property type="evidence" value="ECO:0007669"/>
    <property type="project" value="UniProtKB-EC"/>
</dbReference>
<evidence type="ECO:0000256" key="7">
    <source>
        <dbReference type="ARBA" id="ARBA00023239"/>
    </source>
</evidence>
<accession>A0AAU9CP60</accession>
<dbReference type="Pfam" id="PF00117">
    <property type="entry name" value="GATase"/>
    <property type="match status" value="1"/>
</dbReference>
<dbReference type="EC" id="3.5.1.2" evidence="10"/>
<dbReference type="PIRSF" id="PIRSF000495">
    <property type="entry name" value="Amidotransf_hisH"/>
    <property type="match status" value="1"/>
</dbReference>
<dbReference type="PROSITE" id="PS51273">
    <property type="entry name" value="GATASE_TYPE_1"/>
    <property type="match status" value="1"/>
</dbReference>
<comment type="pathway">
    <text evidence="1 10">Amino-acid biosynthesis; L-histidine biosynthesis; L-histidine from 5-phospho-alpha-D-ribose 1-diphosphate: step 5/9.</text>
</comment>
<dbReference type="EC" id="4.3.2.10" evidence="10"/>